<dbReference type="EMBL" id="LS398110">
    <property type="protein sequence ID" value="SPP92678.1"/>
    <property type="molecule type" value="Genomic_DNA"/>
</dbReference>
<dbReference type="AlphaFoldDB" id="A0A2U3PU81"/>
<accession>A0A2U3PU81</accession>
<feature type="region of interest" description="Disordered" evidence="1">
    <location>
        <begin position="1"/>
        <end position="45"/>
    </location>
</feature>
<reference evidence="2 3" key="1">
    <citation type="submission" date="2018-03" db="EMBL/GenBank/DDBJ databases">
        <authorList>
            <person name="Gully D."/>
        </authorList>
    </citation>
    <scope>NUCLEOTIDE SEQUENCE [LARGE SCALE GENOMIC DNA]</scope>
    <source>
        <strain evidence="2">ORS3257</strain>
    </source>
</reference>
<name>A0A2U3PU81_9BRAD</name>
<dbReference type="Proteomes" id="UP000246085">
    <property type="component" value="Chromosome BRAD3257"/>
</dbReference>
<gene>
    <name evidence="2" type="ORF">BRAD3257_1550</name>
</gene>
<evidence type="ECO:0000313" key="2">
    <source>
        <dbReference type="EMBL" id="SPP92678.1"/>
    </source>
</evidence>
<protein>
    <submittedName>
        <fullName evidence="2">Uncharacterized protein</fullName>
    </submittedName>
</protein>
<dbReference type="KEGG" id="bvz:BRAD3257_1550"/>
<evidence type="ECO:0000256" key="1">
    <source>
        <dbReference type="SAM" id="MobiDB-lite"/>
    </source>
</evidence>
<sequence length="45" mass="4850">MPEPLRLVDPNAAQVEQEGTGSLPEFLVDEEAVGDEDPQQLDAAE</sequence>
<proteinExistence type="predicted"/>
<evidence type="ECO:0000313" key="3">
    <source>
        <dbReference type="Proteomes" id="UP000246085"/>
    </source>
</evidence>
<feature type="compositionally biased region" description="Acidic residues" evidence="1">
    <location>
        <begin position="27"/>
        <end position="45"/>
    </location>
</feature>
<organism evidence="2 3">
    <name type="scientific">Bradyrhizobium vignae</name>
    <dbReference type="NCBI Taxonomy" id="1549949"/>
    <lineage>
        <taxon>Bacteria</taxon>
        <taxon>Pseudomonadati</taxon>
        <taxon>Pseudomonadota</taxon>
        <taxon>Alphaproteobacteria</taxon>
        <taxon>Hyphomicrobiales</taxon>
        <taxon>Nitrobacteraceae</taxon>
        <taxon>Bradyrhizobium</taxon>
    </lineage>
</organism>